<reference evidence="1 2" key="1">
    <citation type="journal article" date="2022" name="DNA Res.">
        <title>Chromosomal-level genome assembly of the orchid tree Bauhinia variegata (Leguminosae; Cercidoideae) supports the allotetraploid origin hypothesis of Bauhinia.</title>
        <authorList>
            <person name="Zhong Y."/>
            <person name="Chen Y."/>
            <person name="Zheng D."/>
            <person name="Pang J."/>
            <person name="Liu Y."/>
            <person name="Luo S."/>
            <person name="Meng S."/>
            <person name="Qian L."/>
            <person name="Wei D."/>
            <person name="Dai S."/>
            <person name="Zhou R."/>
        </authorList>
    </citation>
    <scope>NUCLEOTIDE SEQUENCE [LARGE SCALE GENOMIC DNA]</scope>
    <source>
        <strain evidence="1">BV-YZ2020</strain>
    </source>
</reference>
<keyword evidence="2" id="KW-1185">Reference proteome</keyword>
<sequence>MEIDLHALARMLHSGNTNCSIHMGRQLHLAFFKKGILNSTLSIGNRLLQMYSRCGSMKDACKLFDEMPNRNCFSWSTMIEGYMKSGYKDKSLELFDIMPQKNDYSWNAVVSGFAKAGQLEIAHSLFNAMPKRNELVWNSMIHGYVRNGKPSKALTLFKNLNSDPLEVMHRDTFILATVLGACTDLSVLSCGKQIHARILIDGLEFDSVLCSSLINLYGKCGDLDSADRVVNIMNEPDDFSLSALISGFANAGRMSEARRVFESKVNPCRVLWNSIISGYISNGEELEALAVFNKMRRKGIQEDASTVANILSAGSSLLIIELIKQMHGHACKVGVTDDMVVASALLDAYSKCESPYDACKLFSELKAYDTILLNTMITVYFNCGRIEDAKWIFKTMPSKTLISWNSMLVGLTKNACPSEALVIFCQMNELDLKMDEFSLASAISACASTSFLELGEQVFGNAITIGLESNQIFSTSLIDFYCKCGFVEIGRKVFDRTIKTDEVSWNTMLMGYATNGYGIEALSLFSEMRHAGVRPSGITFTGVLSACDHSGLVEEGRNWFHAMKHNYNIDPGIEHYSCLVDLFARACCFEEAVNLIEEMPFEADGSMWSSVLRGCIAHGNRTLGKKIAERILELDPGNPSAYVQLSNILATSEDWEGSEQVRKLMRDKNVQKNPGCSWADC</sequence>
<accession>A0ACB9NQ89</accession>
<protein>
    <submittedName>
        <fullName evidence="1">Uncharacterized protein</fullName>
    </submittedName>
</protein>
<gene>
    <name evidence="1" type="ORF">L6164_016258</name>
</gene>
<dbReference type="EMBL" id="CM039431">
    <property type="protein sequence ID" value="KAI4337892.1"/>
    <property type="molecule type" value="Genomic_DNA"/>
</dbReference>
<evidence type="ECO:0000313" key="1">
    <source>
        <dbReference type="EMBL" id="KAI4337892.1"/>
    </source>
</evidence>
<evidence type="ECO:0000313" key="2">
    <source>
        <dbReference type="Proteomes" id="UP000828941"/>
    </source>
</evidence>
<name>A0ACB9NQ89_BAUVA</name>
<proteinExistence type="predicted"/>
<organism evidence="1 2">
    <name type="scientific">Bauhinia variegata</name>
    <name type="common">Purple orchid tree</name>
    <name type="synonym">Phanera variegata</name>
    <dbReference type="NCBI Taxonomy" id="167791"/>
    <lineage>
        <taxon>Eukaryota</taxon>
        <taxon>Viridiplantae</taxon>
        <taxon>Streptophyta</taxon>
        <taxon>Embryophyta</taxon>
        <taxon>Tracheophyta</taxon>
        <taxon>Spermatophyta</taxon>
        <taxon>Magnoliopsida</taxon>
        <taxon>eudicotyledons</taxon>
        <taxon>Gunneridae</taxon>
        <taxon>Pentapetalae</taxon>
        <taxon>rosids</taxon>
        <taxon>fabids</taxon>
        <taxon>Fabales</taxon>
        <taxon>Fabaceae</taxon>
        <taxon>Cercidoideae</taxon>
        <taxon>Cercideae</taxon>
        <taxon>Bauhiniinae</taxon>
        <taxon>Bauhinia</taxon>
    </lineage>
</organism>
<comment type="caution">
    <text evidence="1">The sequence shown here is derived from an EMBL/GenBank/DDBJ whole genome shotgun (WGS) entry which is preliminary data.</text>
</comment>
<dbReference type="Proteomes" id="UP000828941">
    <property type="component" value="Chromosome 6"/>
</dbReference>